<dbReference type="Proteomes" id="UP000278807">
    <property type="component" value="Unassembled WGS sequence"/>
</dbReference>
<proteinExistence type="predicted"/>
<reference evidence="1 2" key="1">
    <citation type="submission" date="2018-11" db="EMBL/GenBank/DDBJ databases">
        <authorList>
            <consortium name="Pathogen Informatics"/>
        </authorList>
    </citation>
    <scope>NUCLEOTIDE SEQUENCE [LARGE SCALE GENOMIC DNA]</scope>
</reference>
<evidence type="ECO:0000313" key="2">
    <source>
        <dbReference type="Proteomes" id="UP000278807"/>
    </source>
</evidence>
<dbReference type="AlphaFoldDB" id="A0A3P7SET0"/>
<sequence length="73" mass="8608">MRPNSNFFEENSYSMESADNSEAVMRKRICKFFAALLPECWNRDPEARLSSLRIKKDLLKFCEEVSANYQTFC</sequence>
<gene>
    <name evidence="1" type="ORF">HNAJ_LOCUS9766</name>
</gene>
<organism evidence="1 2">
    <name type="scientific">Rodentolepis nana</name>
    <name type="common">Dwarf tapeworm</name>
    <name type="synonym">Hymenolepis nana</name>
    <dbReference type="NCBI Taxonomy" id="102285"/>
    <lineage>
        <taxon>Eukaryota</taxon>
        <taxon>Metazoa</taxon>
        <taxon>Spiralia</taxon>
        <taxon>Lophotrochozoa</taxon>
        <taxon>Platyhelminthes</taxon>
        <taxon>Cestoda</taxon>
        <taxon>Eucestoda</taxon>
        <taxon>Cyclophyllidea</taxon>
        <taxon>Hymenolepididae</taxon>
        <taxon>Rodentolepis</taxon>
    </lineage>
</organism>
<keyword evidence="2" id="KW-1185">Reference proteome</keyword>
<accession>A0A3P7SET0</accession>
<evidence type="ECO:0000313" key="1">
    <source>
        <dbReference type="EMBL" id="VDO06426.1"/>
    </source>
</evidence>
<name>A0A3P7SET0_RODNA</name>
<protein>
    <submittedName>
        <fullName evidence="1">Uncharacterized protein</fullName>
    </submittedName>
</protein>
<dbReference type="EMBL" id="UZAE01012740">
    <property type="protein sequence ID" value="VDO06426.1"/>
    <property type="molecule type" value="Genomic_DNA"/>
</dbReference>